<feature type="region of interest" description="Disordered" evidence="1">
    <location>
        <begin position="207"/>
        <end position="269"/>
    </location>
</feature>
<proteinExistence type="predicted"/>
<gene>
    <name evidence="2" type="ORF">SAMN06295885_1417</name>
</gene>
<keyword evidence="3" id="KW-1185">Reference proteome</keyword>
<dbReference type="AlphaFoldDB" id="A0A1X7NJ20"/>
<dbReference type="RefSeq" id="WP_085475800.1">
    <property type="nucleotide sequence ID" value="NZ_FXBM01000001.1"/>
</dbReference>
<dbReference type="Proteomes" id="UP000193711">
    <property type="component" value="Unassembled WGS sequence"/>
</dbReference>
<dbReference type="STRING" id="1891671.SAMN06295885_1417"/>
<accession>A0A1X7NJ20</accession>
<feature type="compositionally biased region" description="Low complexity" evidence="1">
    <location>
        <begin position="319"/>
        <end position="330"/>
    </location>
</feature>
<organism evidence="2 3">
    <name type="scientific">Rathayibacter oskolensis</name>
    <dbReference type="NCBI Taxonomy" id="1891671"/>
    <lineage>
        <taxon>Bacteria</taxon>
        <taxon>Bacillati</taxon>
        <taxon>Actinomycetota</taxon>
        <taxon>Actinomycetes</taxon>
        <taxon>Micrococcales</taxon>
        <taxon>Microbacteriaceae</taxon>
        <taxon>Rathayibacter</taxon>
    </lineage>
</organism>
<feature type="compositionally biased region" description="Low complexity" evidence="1">
    <location>
        <begin position="303"/>
        <end position="312"/>
    </location>
</feature>
<evidence type="ECO:0000313" key="3">
    <source>
        <dbReference type="Proteomes" id="UP000193711"/>
    </source>
</evidence>
<evidence type="ECO:0000313" key="2">
    <source>
        <dbReference type="EMBL" id="SMH37830.1"/>
    </source>
</evidence>
<evidence type="ECO:0000256" key="1">
    <source>
        <dbReference type="SAM" id="MobiDB-lite"/>
    </source>
</evidence>
<feature type="region of interest" description="Disordered" evidence="1">
    <location>
        <begin position="303"/>
        <end position="345"/>
    </location>
</feature>
<sequence length="438" mass="44678">MESGSAAREGGVEEAERFGGFEVVGATFRGPLVRTGTGQTASAVVLSRERAAAALRDGLARLPHHEHRETLVDVAVGREGPVLVTAPPVVTTLERVLDSGHPLSPGHLVTVLAPIADAIRDAAASGVDLAVDASQVGLTGDGAPVLLLSGGRSAAADESPASALRSLIVRCAEHCADPLVVLGEDVGLEELEAFLYRTAPPLPLGPLLRARPRPVLEPTEAPPRRQASSRLRMPRAAGERGPATRPALPSAPSSEASAPPARHRRGHPLDGWQSRLVSLMKRHRGPLAAAAVILLGSVVASGVSAGPSADGPAPQPTRAGSSGPPSSASEVVERPPPDSSPEAAARGLVESASNCTGGFDACAEALTTADSPLRTGGAERVQELLPAGAAIDAVLADENGASALVRLVSGDTTTAASVLIIRTEAGWFIRDVFADGRD</sequence>
<feature type="compositionally biased region" description="Low complexity" evidence="1">
    <location>
        <begin position="246"/>
        <end position="260"/>
    </location>
</feature>
<dbReference type="EMBL" id="FXBM01000001">
    <property type="protein sequence ID" value="SMH37830.1"/>
    <property type="molecule type" value="Genomic_DNA"/>
</dbReference>
<reference evidence="3" key="1">
    <citation type="submission" date="2017-04" db="EMBL/GenBank/DDBJ databases">
        <authorList>
            <person name="Varghese N."/>
            <person name="Submissions S."/>
        </authorList>
    </citation>
    <scope>NUCLEOTIDE SEQUENCE [LARGE SCALE GENOMIC DNA]</scope>
    <source>
        <strain evidence="3">VKM Ac-2121</strain>
    </source>
</reference>
<protein>
    <submittedName>
        <fullName evidence="2">Uncharacterized protein</fullName>
    </submittedName>
</protein>
<name>A0A1X7NJ20_9MICO</name>